<evidence type="ECO:0000313" key="1">
    <source>
        <dbReference type="EMBL" id="KAK7332631.1"/>
    </source>
</evidence>
<reference evidence="1 2" key="1">
    <citation type="submission" date="2024-01" db="EMBL/GenBank/DDBJ databases">
        <title>The genomes of 5 underutilized Papilionoideae crops provide insights into root nodulation and disease resistanc.</title>
        <authorList>
            <person name="Jiang F."/>
        </authorList>
    </citation>
    <scope>NUCLEOTIDE SEQUENCE [LARGE SCALE GENOMIC DNA]</scope>
    <source>
        <strain evidence="1">JINMINGXINNONG_FW02</strain>
        <tissue evidence="1">Leaves</tissue>
    </source>
</reference>
<sequence>MRVGNAPFQNVMPSGNGSGIAGNAIPSMFVPPMGGPSPLFSNTLMRPSYMGSSDASDLSPAEIYCQQHWICCLLAPHLMSFLPFLIASSCFNIFCWLLKSNTNTGSNMLHYKRHNNSLNGPTVWLCTRLCPYLKKSEGLALSLNVKGL</sequence>
<dbReference type="Proteomes" id="UP001374584">
    <property type="component" value="Unassembled WGS sequence"/>
</dbReference>
<name>A0AAN9QEY6_PHACN</name>
<dbReference type="AlphaFoldDB" id="A0AAN9QEY6"/>
<keyword evidence="2" id="KW-1185">Reference proteome</keyword>
<dbReference type="EMBL" id="JAYMYR010000011">
    <property type="protein sequence ID" value="KAK7332631.1"/>
    <property type="molecule type" value="Genomic_DNA"/>
</dbReference>
<evidence type="ECO:0000313" key="2">
    <source>
        <dbReference type="Proteomes" id="UP001374584"/>
    </source>
</evidence>
<proteinExistence type="predicted"/>
<comment type="caution">
    <text evidence="1">The sequence shown here is derived from an EMBL/GenBank/DDBJ whole genome shotgun (WGS) entry which is preliminary data.</text>
</comment>
<organism evidence="1 2">
    <name type="scientific">Phaseolus coccineus</name>
    <name type="common">Scarlet runner bean</name>
    <name type="synonym">Phaseolus multiflorus</name>
    <dbReference type="NCBI Taxonomy" id="3886"/>
    <lineage>
        <taxon>Eukaryota</taxon>
        <taxon>Viridiplantae</taxon>
        <taxon>Streptophyta</taxon>
        <taxon>Embryophyta</taxon>
        <taxon>Tracheophyta</taxon>
        <taxon>Spermatophyta</taxon>
        <taxon>Magnoliopsida</taxon>
        <taxon>eudicotyledons</taxon>
        <taxon>Gunneridae</taxon>
        <taxon>Pentapetalae</taxon>
        <taxon>rosids</taxon>
        <taxon>fabids</taxon>
        <taxon>Fabales</taxon>
        <taxon>Fabaceae</taxon>
        <taxon>Papilionoideae</taxon>
        <taxon>50 kb inversion clade</taxon>
        <taxon>NPAAA clade</taxon>
        <taxon>indigoferoid/millettioid clade</taxon>
        <taxon>Phaseoleae</taxon>
        <taxon>Phaseolus</taxon>
    </lineage>
</organism>
<accession>A0AAN9QEY6</accession>
<protein>
    <submittedName>
        <fullName evidence="1">Uncharacterized protein</fullName>
    </submittedName>
</protein>
<gene>
    <name evidence="1" type="ORF">VNO80_29386</name>
</gene>